<organism evidence="7 8">
    <name type="scientific">Stutzerimonas zhaodongensis</name>
    <dbReference type="NCBI Taxonomy" id="1176257"/>
    <lineage>
        <taxon>Bacteria</taxon>
        <taxon>Pseudomonadati</taxon>
        <taxon>Pseudomonadota</taxon>
        <taxon>Gammaproteobacteria</taxon>
        <taxon>Pseudomonadales</taxon>
        <taxon>Pseudomonadaceae</taxon>
        <taxon>Stutzerimonas</taxon>
    </lineage>
</organism>
<keyword evidence="4 6" id="KW-0408">Iron</keyword>
<dbReference type="InterPro" id="IPR019591">
    <property type="entry name" value="Mrp/NBP35_ATP-bd"/>
</dbReference>
<evidence type="ECO:0000256" key="6">
    <source>
        <dbReference type="HAMAP-Rule" id="MF_02040"/>
    </source>
</evidence>
<feature type="binding site" evidence="6">
    <location>
        <begin position="115"/>
        <end position="122"/>
    </location>
    <ligand>
        <name>ATP</name>
        <dbReference type="ChEBI" id="CHEBI:30616"/>
    </ligand>
</feature>
<evidence type="ECO:0000256" key="2">
    <source>
        <dbReference type="ARBA" id="ARBA00022741"/>
    </source>
</evidence>
<dbReference type="Pfam" id="PF10609">
    <property type="entry name" value="ParA"/>
    <property type="match status" value="1"/>
</dbReference>
<evidence type="ECO:0000256" key="3">
    <source>
        <dbReference type="ARBA" id="ARBA00022840"/>
    </source>
</evidence>
<accession>A0ABX8IZA1</accession>
<reference evidence="7 8" key="1">
    <citation type="submission" date="2021-06" db="EMBL/GenBank/DDBJ databases">
        <title>Microbial metabolic specificity influences pelagic lipid remineralization.</title>
        <authorList>
            <person name="Behrendt L."/>
            <person name="Hunter J.E."/>
            <person name="Alcolombri U."/>
            <person name="Smriga S."/>
            <person name="Mincer T."/>
            <person name="Lowenstein D.P."/>
            <person name="Peaudecerf F.J."/>
            <person name="Fernandez V.I."/>
            <person name="Fredricks H."/>
            <person name="Almblad H."/>
            <person name="Harrison J.J."/>
            <person name="Stocker R."/>
            <person name="Van Mooy B.A.S."/>
        </authorList>
    </citation>
    <scope>NUCLEOTIDE SEQUENCE [LARGE SCALE GENOMIC DNA]</scope>
    <source>
        <strain evidence="7 8">A252</strain>
    </source>
</reference>
<evidence type="ECO:0000313" key="8">
    <source>
        <dbReference type="Proteomes" id="UP000683436"/>
    </source>
</evidence>
<dbReference type="RefSeq" id="WP_216707169.1">
    <property type="nucleotide sequence ID" value="NZ_CP076683.1"/>
</dbReference>
<evidence type="ECO:0000256" key="4">
    <source>
        <dbReference type="ARBA" id="ARBA00023004"/>
    </source>
</evidence>
<dbReference type="InterPro" id="IPR033756">
    <property type="entry name" value="YlxH/NBP35"/>
</dbReference>
<proteinExistence type="inferred from homology"/>
<dbReference type="PANTHER" id="PTHR42961">
    <property type="entry name" value="IRON-SULFUR PROTEIN NUBPL"/>
    <property type="match status" value="1"/>
</dbReference>
<dbReference type="CDD" id="cd02037">
    <property type="entry name" value="Mrp_NBP35"/>
    <property type="match status" value="1"/>
</dbReference>
<comment type="function">
    <text evidence="6">Binds and transfers iron-sulfur (Fe-S) clusters to target apoproteins. Can hydrolyze ATP.</text>
</comment>
<keyword evidence="3 6" id="KW-0067">ATP-binding</keyword>
<dbReference type="InterPro" id="IPR044304">
    <property type="entry name" value="NUBPL-like"/>
</dbReference>
<comment type="similarity">
    <text evidence="6">Belongs to the Mrp/NBP35 ATP-binding proteins family.</text>
</comment>
<dbReference type="NCBIfam" id="NF008669">
    <property type="entry name" value="PRK11670.1"/>
    <property type="match status" value="1"/>
</dbReference>
<keyword evidence="5 6" id="KW-0411">Iron-sulfur</keyword>
<evidence type="ECO:0000256" key="1">
    <source>
        <dbReference type="ARBA" id="ARBA00022723"/>
    </source>
</evidence>
<name>A0ABX8IZA1_9GAMM</name>
<dbReference type="PANTHER" id="PTHR42961:SF2">
    <property type="entry name" value="IRON-SULFUR PROTEIN NUBPL"/>
    <property type="match status" value="1"/>
</dbReference>
<evidence type="ECO:0000313" key="7">
    <source>
        <dbReference type="EMBL" id="QWV18660.1"/>
    </source>
</evidence>
<evidence type="ECO:0000256" key="5">
    <source>
        <dbReference type="ARBA" id="ARBA00023014"/>
    </source>
</evidence>
<keyword evidence="2 6" id="KW-0547">Nucleotide-binding</keyword>
<sequence length="369" mass="39706">MTLHRFATFSIHLTQQAEHALSQWIEPCLGCDLISAGAIRELRSDGTHLHLHLHNELGFPAEGYRESLSRAVKALLLAHTNAASVEIEIEWAVSAASITRQTLPGVKHMIAVASGKGGVGKSTTAVNLALALAADGARVGMLDADLYRPSQPRLLGLSGLPDTRDGKLQPMIGHGVQCMSIGFLVDEESPVIWRGPMITQALTRLLQETHWENLDYLIVDLPPGTGDIHLTLAQRMPVSAALIVTTPQDLALLDARKGLRMFEKVNVPVLGIIENMSLHVCSECGHEEHIFGSGGAQRMADQYGSELLGELPLDMRIRVGADDGVPVVIAEPTATLARTYQTIARRAAARLSLRAQHAASTVLPAVIEA</sequence>
<dbReference type="EMBL" id="CP076683">
    <property type="protein sequence ID" value="QWV18660.1"/>
    <property type="molecule type" value="Genomic_DNA"/>
</dbReference>
<dbReference type="HAMAP" id="MF_02040">
    <property type="entry name" value="Mrp_NBP35"/>
    <property type="match status" value="1"/>
</dbReference>
<dbReference type="Proteomes" id="UP000683436">
    <property type="component" value="Chromosome"/>
</dbReference>
<dbReference type="InterPro" id="IPR000808">
    <property type="entry name" value="Mrp-like_CS"/>
</dbReference>
<comment type="subunit">
    <text evidence="6">Homodimer.</text>
</comment>
<keyword evidence="8" id="KW-1185">Reference proteome</keyword>
<gene>
    <name evidence="7" type="primary">apbC</name>
    <name evidence="7" type="ORF">KQ248_08415</name>
</gene>
<keyword evidence="1 6" id="KW-0479">Metal-binding</keyword>
<dbReference type="PROSITE" id="PS01215">
    <property type="entry name" value="MRP"/>
    <property type="match status" value="1"/>
</dbReference>
<protein>
    <recommendedName>
        <fullName evidence="6">Iron-sulfur cluster carrier protein</fullName>
    </recommendedName>
</protein>
<keyword evidence="6" id="KW-0378">Hydrolase</keyword>